<evidence type="ECO:0000313" key="2">
    <source>
        <dbReference type="Proteomes" id="UP000032483"/>
    </source>
</evidence>
<dbReference type="Proteomes" id="UP000032483">
    <property type="component" value="Unassembled WGS sequence"/>
</dbReference>
<gene>
    <name evidence="1" type="ORF">TQ39_08890</name>
</gene>
<keyword evidence="2" id="KW-1185">Reference proteome</keyword>
<dbReference type="EMBL" id="JXXK01000010">
    <property type="protein sequence ID" value="KJF40074.1"/>
    <property type="molecule type" value="Genomic_DNA"/>
</dbReference>
<evidence type="ECO:0008006" key="3">
    <source>
        <dbReference type="Google" id="ProtNLM"/>
    </source>
</evidence>
<proteinExistence type="predicted"/>
<accession>A0A0D8IZZ0</accession>
<evidence type="ECO:0000313" key="1">
    <source>
        <dbReference type="EMBL" id="KJF40074.1"/>
    </source>
</evidence>
<sequence>MWYRNNGQIEEELQIRFTGYLIQAVKHTRRDYLNARNQYSDREIPTDTIYTTGQTLEQEVAKHLPLWDMIESSALFYALKRLNERERYVFLSHVLDNCPFEVIGARLGLTYKGAAAVYYRAIRKLRKSIEGGGRNDF</sequence>
<reference evidence="1" key="1">
    <citation type="submission" date="2015-02" db="EMBL/GenBank/DDBJ databases">
        <title>A novel member of the family Ruminococcaceae isolated from human feces.</title>
        <authorList>
            <person name="Shkoporov A.N."/>
            <person name="Chaplin A.V."/>
            <person name="Motuzova O.V."/>
            <person name="Kafarskaia L.I."/>
            <person name="Khokhlova E.V."/>
            <person name="Efimov B.A."/>
        </authorList>
    </citation>
    <scope>NUCLEOTIDE SEQUENCE [LARGE SCALE GENOMIC DNA]</scope>
    <source>
        <strain evidence="1">585-1</strain>
    </source>
</reference>
<dbReference type="RefSeq" id="WP_050005281.1">
    <property type="nucleotide sequence ID" value="NZ_JXXK01000010.1"/>
</dbReference>
<dbReference type="InterPro" id="IPR013324">
    <property type="entry name" value="RNA_pol_sigma_r3/r4-like"/>
</dbReference>
<dbReference type="InterPro" id="IPR036388">
    <property type="entry name" value="WH-like_DNA-bd_sf"/>
</dbReference>
<dbReference type="AlphaFoldDB" id="A0A0D8IZZ0"/>
<dbReference type="GeneID" id="42856704"/>
<dbReference type="Gene3D" id="1.10.10.10">
    <property type="entry name" value="Winged helix-like DNA-binding domain superfamily/Winged helix DNA-binding domain"/>
    <property type="match status" value="1"/>
</dbReference>
<organism evidence="1 2">
    <name type="scientific">Ruthenibacterium lactatiformans</name>
    <dbReference type="NCBI Taxonomy" id="1550024"/>
    <lineage>
        <taxon>Bacteria</taxon>
        <taxon>Bacillati</taxon>
        <taxon>Bacillota</taxon>
        <taxon>Clostridia</taxon>
        <taxon>Eubacteriales</taxon>
        <taxon>Oscillospiraceae</taxon>
        <taxon>Ruthenibacterium</taxon>
    </lineage>
</organism>
<protein>
    <recommendedName>
        <fullName evidence="3">Sigma-70 family RNA polymerase sigma factor</fullName>
    </recommendedName>
</protein>
<comment type="caution">
    <text evidence="1">The sequence shown here is derived from an EMBL/GenBank/DDBJ whole genome shotgun (WGS) entry which is preliminary data.</text>
</comment>
<dbReference type="SUPFAM" id="SSF88659">
    <property type="entry name" value="Sigma3 and sigma4 domains of RNA polymerase sigma factors"/>
    <property type="match status" value="1"/>
</dbReference>
<name>A0A0D8IZZ0_9FIRM</name>